<dbReference type="OrthoDB" id="10316929at2759"/>
<dbReference type="InParanoid" id="K1WZN4"/>
<accession>K1WZN4</accession>
<sequence>MSANIQSEMAPMPQPKQWSKLNEQDLIAEYQLLGHVYDPAANPAMLPPQLVEALVQDYSSSLAAWLRDAARSPALSFEEKHTCVDKVQEKRDEANGQSYKAWLDFVVKRRTSMHKLNVEEMDEIRKGLAAEENFERGLEKELAVVSEELAAKIWRIRYGSPESEEPGFIY</sequence>
<dbReference type="GeneID" id="18759814"/>
<proteinExistence type="predicted"/>
<dbReference type="RefSeq" id="XP_007291768.1">
    <property type="nucleotide sequence ID" value="XM_007291706.1"/>
</dbReference>
<dbReference type="AlphaFoldDB" id="K1WZN4"/>
<dbReference type="EMBL" id="JH921434">
    <property type="protein sequence ID" value="EKD18107.1"/>
    <property type="molecule type" value="Genomic_DNA"/>
</dbReference>
<dbReference type="Proteomes" id="UP000006753">
    <property type="component" value="Unassembled WGS sequence"/>
</dbReference>
<evidence type="ECO:0000313" key="2">
    <source>
        <dbReference type="Proteomes" id="UP000006753"/>
    </source>
</evidence>
<evidence type="ECO:0000313" key="1">
    <source>
        <dbReference type="EMBL" id="EKD18107.1"/>
    </source>
</evidence>
<name>K1WZN4_MARBU</name>
<gene>
    <name evidence="1" type="ORF">MBM_03879</name>
</gene>
<keyword evidence="2" id="KW-1185">Reference proteome</keyword>
<organism evidence="1 2">
    <name type="scientific">Marssonina brunnea f. sp. multigermtubi (strain MB_m1)</name>
    <name type="common">Marssonina leaf spot fungus</name>
    <dbReference type="NCBI Taxonomy" id="1072389"/>
    <lineage>
        <taxon>Eukaryota</taxon>
        <taxon>Fungi</taxon>
        <taxon>Dikarya</taxon>
        <taxon>Ascomycota</taxon>
        <taxon>Pezizomycotina</taxon>
        <taxon>Leotiomycetes</taxon>
        <taxon>Helotiales</taxon>
        <taxon>Drepanopezizaceae</taxon>
        <taxon>Drepanopeziza</taxon>
    </lineage>
</organism>
<dbReference type="HOGENOM" id="CLU_1570959_0_0_1"/>
<protein>
    <submittedName>
        <fullName evidence="1">Uncharacterized protein</fullName>
    </submittedName>
</protein>
<reference evidence="1 2" key="1">
    <citation type="journal article" date="2012" name="BMC Genomics">
        <title>Sequencing the genome of Marssonina brunnea reveals fungus-poplar co-evolution.</title>
        <authorList>
            <person name="Zhu S."/>
            <person name="Cao Y.-Z."/>
            <person name="Jiang C."/>
            <person name="Tan B.-Y."/>
            <person name="Wang Z."/>
            <person name="Feng S."/>
            <person name="Zhang L."/>
            <person name="Su X.-H."/>
            <person name="Brejova B."/>
            <person name="Vinar T."/>
            <person name="Xu M."/>
            <person name="Wang M.-X."/>
            <person name="Zhang S.-G."/>
            <person name="Huang M.-R."/>
            <person name="Wu R."/>
            <person name="Zhou Y."/>
        </authorList>
    </citation>
    <scope>NUCLEOTIDE SEQUENCE [LARGE SCALE GENOMIC DNA]</scope>
    <source>
        <strain evidence="1 2">MB_m1</strain>
    </source>
</reference>
<dbReference type="KEGG" id="mbe:MBM_03879"/>